<dbReference type="InterPro" id="IPR044068">
    <property type="entry name" value="CB"/>
</dbReference>
<keyword evidence="4" id="KW-0233">DNA recombination</keyword>
<feature type="domain" description="Tyr recombinase" evidence="6">
    <location>
        <begin position="210"/>
        <end position="394"/>
    </location>
</feature>
<dbReference type="InterPro" id="IPR050090">
    <property type="entry name" value="Tyrosine_recombinase_XerCD"/>
</dbReference>
<dbReference type="InterPro" id="IPR002104">
    <property type="entry name" value="Integrase_catalytic"/>
</dbReference>
<evidence type="ECO:0000256" key="3">
    <source>
        <dbReference type="ARBA" id="ARBA00023125"/>
    </source>
</evidence>
<dbReference type="Gene3D" id="1.10.443.10">
    <property type="entry name" value="Intergrase catalytic core"/>
    <property type="match status" value="1"/>
</dbReference>
<dbReference type="PROSITE" id="PS51898">
    <property type="entry name" value="TYR_RECOMBINASE"/>
    <property type="match status" value="1"/>
</dbReference>
<evidence type="ECO:0000313" key="8">
    <source>
        <dbReference type="EMBL" id="MCJ2380392.1"/>
    </source>
</evidence>
<evidence type="ECO:0000256" key="2">
    <source>
        <dbReference type="ARBA" id="ARBA00022908"/>
    </source>
</evidence>
<keyword evidence="2" id="KW-0229">DNA integration</keyword>
<dbReference type="RefSeq" id="WP_243324326.1">
    <property type="nucleotide sequence ID" value="NZ_JAKZMM010000014.1"/>
</dbReference>
<dbReference type="Gene3D" id="1.10.150.130">
    <property type="match status" value="1"/>
</dbReference>
<dbReference type="CDD" id="cd01185">
    <property type="entry name" value="INTN1_C_like"/>
    <property type="match status" value="1"/>
</dbReference>
<evidence type="ECO:0000256" key="5">
    <source>
        <dbReference type="PROSITE-ProRule" id="PRU01248"/>
    </source>
</evidence>
<protein>
    <submittedName>
        <fullName evidence="8">Site-specific integrase</fullName>
    </submittedName>
</protein>
<feature type="domain" description="Core-binding (CB)" evidence="7">
    <location>
        <begin position="106"/>
        <end position="189"/>
    </location>
</feature>
<evidence type="ECO:0000313" key="9">
    <source>
        <dbReference type="Proteomes" id="UP001165444"/>
    </source>
</evidence>
<sequence length="400" mass="46978">MASVRVKFKPSAVEGKEGVIYYQIIQNCVSRQLKTDYRIYSEEWDEIGGNILVKATERRNFLLSLNVYMKRDLKRLYVIIGRLDKLNIKYTADDVIRSFRNKTGEQSFFSFMKEIIIHLEQMGKLRTAENYSYTLNSFMQFRHYEDIFLSELDSDLIQLYEAYLLKKGIVRNTSSFYMRILRAVYNRALEKNLVEQQNLFKHVYTGVDKTVKRAISLSAIKRIKQLDLSIQPHLDFARDMFLFSFYTRGMSFIDMAYLKKNNLQNGYLFYRRRKTGQQLVVKWEKCMQEIVDKYPTSDLIPYLLPILKYPDQDTYKLYRNTMSSINRYLKVIARLSEISIPLSLYCARHSWASAAKDKNIPISVISEGMGHDSEITTQIYLASLDNSIVDKANAQILDDL</sequence>
<dbReference type="PROSITE" id="PS51900">
    <property type="entry name" value="CB"/>
    <property type="match status" value="1"/>
</dbReference>
<dbReference type="InterPro" id="IPR013762">
    <property type="entry name" value="Integrase-like_cat_sf"/>
</dbReference>
<comment type="similarity">
    <text evidence="1">Belongs to the 'phage' integrase family.</text>
</comment>
<evidence type="ECO:0000256" key="4">
    <source>
        <dbReference type="ARBA" id="ARBA00023172"/>
    </source>
</evidence>
<dbReference type="EMBL" id="JAKZMM010000014">
    <property type="protein sequence ID" value="MCJ2380392.1"/>
    <property type="molecule type" value="Genomic_DNA"/>
</dbReference>
<dbReference type="InterPro" id="IPR011010">
    <property type="entry name" value="DNA_brk_join_enz"/>
</dbReference>
<dbReference type="Proteomes" id="UP001165444">
    <property type="component" value="Unassembled WGS sequence"/>
</dbReference>
<keyword evidence="3 5" id="KW-0238">DNA-binding</keyword>
<evidence type="ECO:0000259" key="7">
    <source>
        <dbReference type="PROSITE" id="PS51900"/>
    </source>
</evidence>
<proteinExistence type="inferred from homology"/>
<dbReference type="InterPro" id="IPR010998">
    <property type="entry name" value="Integrase_recombinase_N"/>
</dbReference>
<gene>
    <name evidence="8" type="ORF">MUN53_07170</name>
</gene>
<evidence type="ECO:0000256" key="1">
    <source>
        <dbReference type="ARBA" id="ARBA00008857"/>
    </source>
</evidence>
<keyword evidence="9" id="KW-1185">Reference proteome</keyword>
<organism evidence="8 9">
    <name type="scientific">Parabacteroides faecalis</name>
    <dbReference type="NCBI Taxonomy" id="2924040"/>
    <lineage>
        <taxon>Bacteria</taxon>
        <taxon>Pseudomonadati</taxon>
        <taxon>Bacteroidota</taxon>
        <taxon>Bacteroidia</taxon>
        <taxon>Bacteroidales</taxon>
        <taxon>Tannerellaceae</taxon>
        <taxon>Parabacteroides</taxon>
    </lineage>
</organism>
<dbReference type="SUPFAM" id="SSF56349">
    <property type="entry name" value="DNA breaking-rejoining enzymes"/>
    <property type="match status" value="1"/>
</dbReference>
<name>A0ABT0C061_9BACT</name>
<dbReference type="Pfam" id="PF13102">
    <property type="entry name" value="Phage_int_SAM_5"/>
    <property type="match status" value="1"/>
</dbReference>
<reference evidence="8 9" key="1">
    <citation type="submission" date="2022-03" db="EMBL/GenBank/DDBJ databases">
        <title>Parabacteroides sp. nov. isolated from swine feces.</title>
        <authorList>
            <person name="Bak J.E."/>
        </authorList>
    </citation>
    <scope>NUCLEOTIDE SEQUENCE [LARGE SCALE GENOMIC DNA]</scope>
    <source>
        <strain evidence="8 9">AGMB00274</strain>
    </source>
</reference>
<dbReference type="InterPro" id="IPR025269">
    <property type="entry name" value="SAM-like_dom"/>
</dbReference>
<comment type="caution">
    <text evidence="8">The sequence shown here is derived from an EMBL/GenBank/DDBJ whole genome shotgun (WGS) entry which is preliminary data.</text>
</comment>
<accession>A0ABT0C061</accession>
<evidence type="ECO:0000259" key="6">
    <source>
        <dbReference type="PROSITE" id="PS51898"/>
    </source>
</evidence>
<dbReference type="PANTHER" id="PTHR30349">
    <property type="entry name" value="PHAGE INTEGRASE-RELATED"/>
    <property type="match status" value="1"/>
</dbReference>
<dbReference type="PANTHER" id="PTHR30349:SF64">
    <property type="entry name" value="PROPHAGE INTEGRASE INTD-RELATED"/>
    <property type="match status" value="1"/>
</dbReference>